<reference evidence="1 2" key="1">
    <citation type="submission" date="2019-01" db="EMBL/GenBank/DDBJ databases">
        <title>Genome Assembly of Collichthys lucidus.</title>
        <authorList>
            <person name="Cai M."/>
            <person name="Xiao S."/>
        </authorList>
    </citation>
    <scope>NUCLEOTIDE SEQUENCE [LARGE SCALE GENOMIC DNA]</scope>
    <source>
        <strain evidence="1">JT15FE1705JMU</strain>
        <tissue evidence="1">Muscle</tissue>
    </source>
</reference>
<evidence type="ECO:0000313" key="2">
    <source>
        <dbReference type="Proteomes" id="UP000298787"/>
    </source>
</evidence>
<protein>
    <submittedName>
        <fullName evidence="1">Uncharacterized protein</fullName>
    </submittedName>
</protein>
<proteinExistence type="predicted"/>
<dbReference type="Proteomes" id="UP000298787">
    <property type="component" value="Chromosome 2"/>
</dbReference>
<dbReference type="AlphaFoldDB" id="A0A4U5U281"/>
<evidence type="ECO:0000313" key="1">
    <source>
        <dbReference type="EMBL" id="TKS66955.1"/>
    </source>
</evidence>
<organism evidence="1 2">
    <name type="scientific">Collichthys lucidus</name>
    <name type="common">Big head croaker</name>
    <name type="synonym">Sciaena lucida</name>
    <dbReference type="NCBI Taxonomy" id="240159"/>
    <lineage>
        <taxon>Eukaryota</taxon>
        <taxon>Metazoa</taxon>
        <taxon>Chordata</taxon>
        <taxon>Craniata</taxon>
        <taxon>Vertebrata</taxon>
        <taxon>Euteleostomi</taxon>
        <taxon>Actinopterygii</taxon>
        <taxon>Neopterygii</taxon>
        <taxon>Teleostei</taxon>
        <taxon>Neoteleostei</taxon>
        <taxon>Acanthomorphata</taxon>
        <taxon>Eupercaria</taxon>
        <taxon>Sciaenidae</taxon>
        <taxon>Collichthys</taxon>
    </lineage>
</organism>
<keyword evidence="2" id="KW-1185">Reference proteome</keyword>
<gene>
    <name evidence="1" type="ORF">D9C73_001722</name>
</gene>
<dbReference type="EMBL" id="CM014079">
    <property type="protein sequence ID" value="TKS66955.1"/>
    <property type="molecule type" value="Genomic_DNA"/>
</dbReference>
<sequence>MNRAGEGKRQFIFRKAKTDWQVGRIKPGANSNYDTIDNSLVVWLRGSAAVGGGGVPVPECRRLPILTGANTKRLFVVTTPRGGKETMQEIAITVNIGVFGFVESETFPLSGREEKDLISAWTDGRSGDVHTKEHHVGGPEVAVAVITEVESGSIIESIIMMEHRKWRRQRALHALIDLIKWTFFSFGCPDAQSGGVQTNIELSHTEHVGFGYLYFTERSTFQVPLRASQPTLTRSVPLTAQHLNELNREVYRRLTMSQEFLPQSAAAVATQYDSRAVSKNVCCIPVRVTRQTSRHLEDSTSNSNRVNRKRSRFSSDVADAVVWVEGSRRASALHG</sequence>
<name>A0A4U5U281_COLLU</name>
<accession>A0A4U5U281</accession>